<feature type="domain" description="Lipoprotein LPP20-like" evidence="2">
    <location>
        <begin position="39"/>
        <end position="139"/>
    </location>
</feature>
<sequence>MGTKRRSRLNPARVSGWSLALLLSVVAGCASGPDPQARPGWVDGGEPADYPREAYLTGTGRADSLAAARDRARAELARSFRVRVESESRDVTRLEAGELEQEAESRIRTRSEEVLTGVTIAETWRAPEEGAYHALAVLDRNRAALRLRREIGDLDRAIRRHVEAAEAARDSLERVAALGRALERQRAREGLQAHLRVVGATGRGVDSPWSTAELAARHREALAAVTLTPVATGDEAARMDAALRGALGNAGFTTSADGEYTLRAELVLTDRGRREGWHWYEGRLGLSLADAAGEVRGRATLSERAAATDEPTARQRLLDKLAERLEAEVRPRVLEMVTGGE</sequence>
<name>A0A1I1T9V3_9GAMM</name>
<dbReference type="AlphaFoldDB" id="A0A1I1T9V3"/>
<protein>
    <submittedName>
        <fullName evidence="3">LPP20 lipoprotein</fullName>
    </submittedName>
</protein>
<accession>A0A1I1T9V3</accession>
<organism evidence="3 4">
    <name type="scientific">Thiohalospira halophila DSM 15071</name>
    <dbReference type="NCBI Taxonomy" id="1123397"/>
    <lineage>
        <taxon>Bacteria</taxon>
        <taxon>Pseudomonadati</taxon>
        <taxon>Pseudomonadota</taxon>
        <taxon>Gammaproteobacteria</taxon>
        <taxon>Thiohalospirales</taxon>
        <taxon>Thiohalospiraceae</taxon>
        <taxon>Thiohalospira</taxon>
    </lineage>
</organism>
<gene>
    <name evidence="3" type="ORF">SAMN05660831_01834</name>
</gene>
<dbReference type="EMBL" id="FOMJ01000006">
    <property type="protein sequence ID" value="SFD55379.1"/>
    <property type="molecule type" value="Genomic_DNA"/>
</dbReference>
<evidence type="ECO:0000313" key="3">
    <source>
        <dbReference type="EMBL" id="SFD55379.1"/>
    </source>
</evidence>
<dbReference type="PROSITE" id="PS51257">
    <property type="entry name" value="PROKAR_LIPOPROTEIN"/>
    <property type="match status" value="1"/>
</dbReference>
<keyword evidence="1" id="KW-0732">Signal</keyword>
<keyword evidence="3" id="KW-0449">Lipoprotein</keyword>
<proteinExistence type="predicted"/>
<evidence type="ECO:0000313" key="4">
    <source>
        <dbReference type="Proteomes" id="UP000198611"/>
    </source>
</evidence>
<evidence type="ECO:0000256" key="1">
    <source>
        <dbReference type="SAM" id="SignalP"/>
    </source>
</evidence>
<keyword evidence="4" id="KW-1185">Reference proteome</keyword>
<dbReference type="RefSeq" id="WP_093428470.1">
    <property type="nucleotide sequence ID" value="NZ_FOMJ01000006.1"/>
</dbReference>
<dbReference type="Proteomes" id="UP000198611">
    <property type="component" value="Unassembled WGS sequence"/>
</dbReference>
<dbReference type="Gene3D" id="3.10.28.20">
    <property type="entry name" value="Acetamidase/Formamidase-like domains"/>
    <property type="match status" value="1"/>
</dbReference>
<dbReference type="OrthoDB" id="6396461at2"/>
<dbReference type="Pfam" id="PF02169">
    <property type="entry name" value="LPP20"/>
    <property type="match status" value="1"/>
</dbReference>
<evidence type="ECO:0000259" key="2">
    <source>
        <dbReference type="Pfam" id="PF02169"/>
    </source>
</evidence>
<dbReference type="STRING" id="1123397.SAMN05660831_01834"/>
<feature type="signal peptide" evidence="1">
    <location>
        <begin position="1"/>
        <end position="29"/>
    </location>
</feature>
<dbReference type="InterPro" id="IPR024952">
    <property type="entry name" value="LPP20-like_dom"/>
</dbReference>
<reference evidence="3 4" key="1">
    <citation type="submission" date="2016-10" db="EMBL/GenBank/DDBJ databases">
        <authorList>
            <person name="de Groot N.N."/>
        </authorList>
    </citation>
    <scope>NUCLEOTIDE SEQUENCE [LARGE SCALE GENOMIC DNA]</scope>
    <source>
        <strain evidence="3 4">HL3</strain>
    </source>
</reference>
<feature type="chain" id="PRO_5011658286" evidence="1">
    <location>
        <begin position="30"/>
        <end position="341"/>
    </location>
</feature>